<dbReference type="GO" id="GO:0003824">
    <property type="term" value="F:catalytic activity"/>
    <property type="evidence" value="ECO:0007669"/>
    <property type="project" value="InterPro"/>
</dbReference>
<dbReference type="GO" id="GO:0050920">
    <property type="term" value="P:regulation of chemotaxis"/>
    <property type="evidence" value="ECO:0007669"/>
    <property type="project" value="InterPro"/>
</dbReference>
<evidence type="ECO:0000313" key="2">
    <source>
        <dbReference type="EMBL" id="SDE58286.1"/>
    </source>
</evidence>
<evidence type="ECO:0000313" key="3">
    <source>
        <dbReference type="Proteomes" id="UP000199412"/>
    </source>
</evidence>
<reference evidence="2 3" key="1">
    <citation type="submission" date="2016-10" db="EMBL/GenBank/DDBJ databases">
        <authorList>
            <person name="de Groot N.N."/>
        </authorList>
    </citation>
    <scope>NUCLEOTIDE SEQUENCE [LARGE SCALE GENOMIC DNA]</scope>
    <source>
        <strain evidence="2 3">ATCC 700224</strain>
    </source>
</reference>
<proteinExistence type="predicted"/>
<name>A0A1G7E494_9PROT</name>
<dbReference type="RefSeq" id="WP_176793655.1">
    <property type="nucleotide sequence ID" value="NZ_FNAP01000008.1"/>
</dbReference>
<dbReference type="Gene3D" id="1.10.287.500">
    <property type="entry name" value="Helix hairpin bin"/>
    <property type="match status" value="1"/>
</dbReference>
<accession>A0A1G7E494</accession>
<dbReference type="Pfam" id="PF04344">
    <property type="entry name" value="CheZ"/>
    <property type="match status" value="1"/>
</dbReference>
<dbReference type="GO" id="GO:0009288">
    <property type="term" value="C:bacterial-type flagellum"/>
    <property type="evidence" value="ECO:0007669"/>
    <property type="project" value="InterPro"/>
</dbReference>
<keyword evidence="3" id="KW-1185">Reference proteome</keyword>
<dbReference type="STRING" id="69960.SAMN05421720_108157"/>
<dbReference type="AlphaFoldDB" id="A0A1G7E494"/>
<dbReference type="Proteomes" id="UP000199412">
    <property type="component" value="Unassembled WGS sequence"/>
</dbReference>
<dbReference type="EMBL" id="FNAP01000008">
    <property type="protein sequence ID" value="SDE58286.1"/>
    <property type="molecule type" value="Genomic_DNA"/>
</dbReference>
<feature type="region of interest" description="Disordered" evidence="1">
    <location>
        <begin position="238"/>
        <end position="273"/>
    </location>
</feature>
<feature type="compositionally biased region" description="Acidic residues" evidence="1">
    <location>
        <begin position="238"/>
        <end position="248"/>
    </location>
</feature>
<dbReference type="SUPFAM" id="SSF75708">
    <property type="entry name" value="Chemotaxis phosphatase CheZ"/>
    <property type="match status" value="1"/>
</dbReference>
<protein>
    <submittedName>
        <fullName evidence="2">Chemotaxis protein CheZ</fullName>
    </submittedName>
</protein>
<gene>
    <name evidence="2" type="ORF">SAMN05421720_108157</name>
</gene>
<evidence type="ECO:0000256" key="1">
    <source>
        <dbReference type="SAM" id="MobiDB-lite"/>
    </source>
</evidence>
<sequence>MGDGQAAAGKVARKRSFSIEKHLKRGEDGELAFDLGAAAETGGIRLLVQEIRALRADMAEVKHSLSEGAAKAGPSAQPELDPGRHPGASEGIEGDEAQILRIEVARMVRSLATAKREIAEIKHPLREPDDDRMTKAASELDEIVSATEDATNSILDSSEAITAHCAAILSEIGDMDTIAPRLHDVNDHVARIMEACNFQDITGQRISKVVRTLEFIEDRIKTIVEDWGRDAFLDLPLPDDDAPLDEGDESHLLNGPQLQNKGLSQGDIDSLFD</sequence>
<feature type="region of interest" description="Disordered" evidence="1">
    <location>
        <begin position="65"/>
        <end position="95"/>
    </location>
</feature>
<organism evidence="2 3">
    <name type="scientific">Rhodospira trueperi</name>
    <dbReference type="NCBI Taxonomy" id="69960"/>
    <lineage>
        <taxon>Bacteria</taxon>
        <taxon>Pseudomonadati</taxon>
        <taxon>Pseudomonadota</taxon>
        <taxon>Alphaproteobacteria</taxon>
        <taxon>Rhodospirillales</taxon>
        <taxon>Rhodospirillaceae</taxon>
        <taxon>Rhodospira</taxon>
    </lineage>
</organism>
<dbReference type="InterPro" id="IPR007439">
    <property type="entry name" value="Chemotax_Pase_CheZ"/>
</dbReference>